<dbReference type="InterPro" id="IPR019148">
    <property type="entry name" value="Nuclear_protein_DGCR14_ESS-2"/>
</dbReference>
<protein>
    <submittedName>
        <fullName evidence="5">Nuclear protein DGCR14</fullName>
    </submittedName>
</protein>
<organism evidence="5 6">
    <name type="scientific">Jimgerdemannia flammicorona</name>
    <dbReference type="NCBI Taxonomy" id="994334"/>
    <lineage>
        <taxon>Eukaryota</taxon>
        <taxon>Fungi</taxon>
        <taxon>Fungi incertae sedis</taxon>
        <taxon>Mucoromycota</taxon>
        <taxon>Mucoromycotina</taxon>
        <taxon>Endogonomycetes</taxon>
        <taxon>Endogonales</taxon>
        <taxon>Endogonaceae</taxon>
        <taxon>Jimgerdemannia</taxon>
    </lineage>
</organism>
<dbReference type="GO" id="GO:0071013">
    <property type="term" value="C:catalytic step 2 spliceosome"/>
    <property type="evidence" value="ECO:0007669"/>
    <property type="project" value="TreeGrafter"/>
</dbReference>
<evidence type="ECO:0000313" key="5">
    <source>
        <dbReference type="EMBL" id="RUS23884.1"/>
    </source>
</evidence>
<feature type="compositionally biased region" description="Polar residues" evidence="4">
    <location>
        <begin position="93"/>
        <end position="105"/>
    </location>
</feature>
<evidence type="ECO:0000313" key="6">
    <source>
        <dbReference type="Proteomes" id="UP000274822"/>
    </source>
</evidence>
<accession>A0A433Q2I6</accession>
<feature type="region of interest" description="Disordered" evidence="4">
    <location>
        <begin position="1"/>
        <end position="28"/>
    </location>
</feature>
<feature type="region of interest" description="Disordered" evidence="4">
    <location>
        <begin position="184"/>
        <end position="203"/>
    </location>
</feature>
<feature type="region of interest" description="Disordered" evidence="4">
    <location>
        <begin position="84"/>
        <end position="105"/>
    </location>
</feature>
<comment type="subcellular location">
    <subcellularLocation>
        <location evidence="1">Nucleus</location>
    </subcellularLocation>
</comment>
<evidence type="ECO:0000256" key="2">
    <source>
        <dbReference type="ARBA" id="ARBA00009072"/>
    </source>
</evidence>
<feature type="compositionally biased region" description="Basic and acidic residues" evidence="4">
    <location>
        <begin position="1"/>
        <end position="10"/>
    </location>
</feature>
<dbReference type="AlphaFoldDB" id="A0A433Q2I6"/>
<dbReference type="Proteomes" id="UP000274822">
    <property type="component" value="Unassembled WGS sequence"/>
</dbReference>
<sequence>MELRRKDEHTIIQPNASMLPPLSQQRKPDVLDEDTYTEAISYIIERDFFPNLTKLKAQQQYLEAYDNGDVIALHRATRTLADLSHTPTLDRPGTTSQDSLISTPTTQDGKMQLELPSKVDLNLSLDQFQAKYTRFNALIDICIPICVNSEDNVSFAELIEKFNLRTREKYKWVFDNETRQLKLRGKEENSERNGTQSILSGKEEKTDIGSAKYQARNTLMVLVAILDGLPTESTSILNNDARGAPKAISHGNTRFDETEASVSTLKLPPSMEDAQHGVVTPWHDLKGIRVRTLFAERRGSMTPASSTGEEYGFVATTPSPNPSRMGTPLMTWGTIDGTPMLISGSETPGGTQLVE</sequence>
<dbReference type="Pfam" id="PF09751">
    <property type="entry name" value="Es2"/>
    <property type="match status" value="1"/>
</dbReference>
<proteinExistence type="inferred from homology"/>
<keyword evidence="3" id="KW-0539">Nucleus</keyword>
<evidence type="ECO:0000256" key="4">
    <source>
        <dbReference type="SAM" id="MobiDB-lite"/>
    </source>
</evidence>
<name>A0A433Q2I6_9FUNG</name>
<dbReference type="PANTHER" id="PTHR12940:SF0">
    <property type="entry name" value="SPLICING FACTOR ESS-2 HOMOLOG"/>
    <property type="match status" value="1"/>
</dbReference>
<reference evidence="5 6" key="1">
    <citation type="journal article" date="2018" name="New Phytol.">
        <title>Phylogenomics of Endogonaceae and evolution of mycorrhizas within Mucoromycota.</title>
        <authorList>
            <person name="Chang Y."/>
            <person name="Desiro A."/>
            <person name="Na H."/>
            <person name="Sandor L."/>
            <person name="Lipzen A."/>
            <person name="Clum A."/>
            <person name="Barry K."/>
            <person name="Grigoriev I.V."/>
            <person name="Martin F.M."/>
            <person name="Stajich J.E."/>
            <person name="Smith M.E."/>
            <person name="Bonito G."/>
            <person name="Spatafora J.W."/>
        </authorList>
    </citation>
    <scope>NUCLEOTIDE SEQUENCE [LARGE SCALE GENOMIC DNA]</scope>
    <source>
        <strain evidence="5 6">AD002</strain>
    </source>
</reference>
<comment type="caution">
    <text evidence="5">The sequence shown here is derived from an EMBL/GenBank/DDBJ whole genome shotgun (WGS) entry which is preliminary data.</text>
</comment>
<feature type="region of interest" description="Disordered" evidence="4">
    <location>
        <begin position="299"/>
        <end position="325"/>
    </location>
</feature>
<dbReference type="EMBL" id="RBNJ01018175">
    <property type="protein sequence ID" value="RUS23884.1"/>
    <property type="molecule type" value="Genomic_DNA"/>
</dbReference>
<keyword evidence="6" id="KW-1185">Reference proteome</keyword>
<evidence type="ECO:0000256" key="3">
    <source>
        <dbReference type="ARBA" id="ARBA00023242"/>
    </source>
</evidence>
<evidence type="ECO:0000256" key="1">
    <source>
        <dbReference type="ARBA" id="ARBA00004123"/>
    </source>
</evidence>
<gene>
    <name evidence="5" type="ORF">BC938DRAFT_474465</name>
</gene>
<comment type="similarity">
    <text evidence="2">Belongs to the ESS2 family.</text>
</comment>
<dbReference type="PANTHER" id="PTHR12940">
    <property type="entry name" value="ES-2 PROTEIN - RELATED"/>
    <property type="match status" value="1"/>
</dbReference>